<dbReference type="InterPro" id="IPR011663">
    <property type="entry name" value="UTRA"/>
</dbReference>
<reference evidence="6" key="1">
    <citation type="submission" date="2017-08" db="EMBL/GenBank/DDBJ databases">
        <authorList>
            <person name="Varghese N."/>
            <person name="Submissions S."/>
        </authorList>
    </citation>
    <scope>NUCLEOTIDE SEQUENCE [LARGE SCALE GENOMIC DNA]</scope>
    <source>
        <strain evidence="6">JA276</strain>
    </source>
</reference>
<dbReference type="Pfam" id="PF00392">
    <property type="entry name" value="GntR"/>
    <property type="match status" value="1"/>
</dbReference>
<dbReference type="Proteomes" id="UP000219111">
    <property type="component" value="Unassembled WGS sequence"/>
</dbReference>
<dbReference type="GO" id="GO:0045892">
    <property type="term" value="P:negative regulation of DNA-templated transcription"/>
    <property type="evidence" value="ECO:0007669"/>
    <property type="project" value="TreeGrafter"/>
</dbReference>
<evidence type="ECO:0000259" key="4">
    <source>
        <dbReference type="PROSITE" id="PS50949"/>
    </source>
</evidence>
<organism evidence="5 6">
    <name type="scientific">Rhodobacter maris</name>
    <dbReference type="NCBI Taxonomy" id="446682"/>
    <lineage>
        <taxon>Bacteria</taxon>
        <taxon>Pseudomonadati</taxon>
        <taxon>Pseudomonadota</taxon>
        <taxon>Alphaproteobacteria</taxon>
        <taxon>Rhodobacterales</taxon>
        <taxon>Rhodobacter group</taxon>
        <taxon>Rhodobacter</taxon>
    </lineage>
</organism>
<dbReference type="InterPro" id="IPR000524">
    <property type="entry name" value="Tscrpt_reg_HTH_GntR"/>
</dbReference>
<evidence type="ECO:0000313" key="5">
    <source>
        <dbReference type="EMBL" id="SOC03362.1"/>
    </source>
</evidence>
<keyword evidence="2" id="KW-0238">DNA-binding</keyword>
<dbReference type="AlphaFoldDB" id="A0A285S782"/>
<dbReference type="SMART" id="SM00345">
    <property type="entry name" value="HTH_GNTR"/>
    <property type="match status" value="1"/>
</dbReference>
<evidence type="ECO:0000256" key="2">
    <source>
        <dbReference type="ARBA" id="ARBA00023125"/>
    </source>
</evidence>
<dbReference type="NCBIfam" id="TIGR02325">
    <property type="entry name" value="C_P_lyase_phnF"/>
    <property type="match status" value="1"/>
</dbReference>
<dbReference type="RefSeq" id="WP_097069539.1">
    <property type="nucleotide sequence ID" value="NZ_OBMT01000003.1"/>
</dbReference>
<dbReference type="GO" id="GO:0003700">
    <property type="term" value="F:DNA-binding transcription factor activity"/>
    <property type="evidence" value="ECO:0007669"/>
    <property type="project" value="InterPro"/>
</dbReference>
<evidence type="ECO:0000256" key="3">
    <source>
        <dbReference type="ARBA" id="ARBA00023163"/>
    </source>
</evidence>
<dbReference type="PROSITE" id="PS50949">
    <property type="entry name" value="HTH_GNTR"/>
    <property type="match status" value="1"/>
</dbReference>
<evidence type="ECO:0000256" key="1">
    <source>
        <dbReference type="ARBA" id="ARBA00023015"/>
    </source>
</evidence>
<keyword evidence="3" id="KW-0804">Transcription</keyword>
<dbReference type="PANTHER" id="PTHR44846:SF1">
    <property type="entry name" value="MANNOSYL-D-GLYCERATE TRANSPORT_METABOLISM SYSTEM REPRESSOR MNGR-RELATED"/>
    <property type="match status" value="1"/>
</dbReference>
<dbReference type="SUPFAM" id="SSF46785">
    <property type="entry name" value="Winged helix' DNA-binding domain"/>
    <property type="match status" value="1"/>
</dbReference>
<keyword evidence="6" id="KW-1185">Reference proteome</keyword>
<dbReference type="CDD" id="cd07377">
    <property type="entry name" value="WHTH_GntR"/>
    <property type="match status" value="1"/>
</dbReference>
<name>A0A285S782_9RHOB</name>
<dbReference type="PANTHER" id="PTHR44846">
    <property type="entry name" value="MANNOSYL-D-GLYCERATE TRANSPORT/METABOLISM SYSTEM REPRESSOR MNGR-RELATED"/>
    <property type="match status" value="1"/>
</dbReference>
<dbReference type="SUPFAM" id="SSF64288">
    <property type="entry name" value="Chorismate lyase-like"/>
    <property type="match status" value="1"/>
</dbReference>
<dbReference type="SMART" id="SM00866">
    <property type="entry name" value="UTRA"/>
    <property type="match status" value="1"/>
</dbReference>
<proteinExistence type="predicted"/>
<dbReference type="InterPro" id="IPR028978">
    <property type="entry name" value="Chorismate_lyase_/UTRA_dom_sf"/>
</dbReference>
<feature type="domain" description="HTH gntR-type" evidence="4">
    <location>
        <begin position="5"/>
        <end position="73"/>
    </location>
</feature>
<dbReference type="EMBL" id="OBMT01000003">
    <property type="protein sequence ID" value="SOC03362.1"/>
    <property type="molecule type" value="Genomic_DNA"/>
</dbReference>
<dbReference type="PRINTS" id="PR00035">
    <property type="entry name" value="HTHGNTR"/>
</dbReference>
<keyword evidence="1" id="KW-0805">Transcription regulation</keyword>
<sequence length="238" mass="24859">MTKPAPLWAAIAASLRSEIAGGAYPPGAKLPTEAALSARFGVNRHTVRHALAALAAEGLVHARRGAGVFVAAAPRADYPLGRRVRFQQNVTASGRSPARVVLRIETRAATPEEAAALGCAEVHLFEGISLADGVPLGLFRSAFPAARFPALPEALARLASVTAALREAGLCDYTRASTRITAELARGPRAGLLRVTDGAALLRTEAVNVDPAGAPVEYGLTWFVGERVALSVTPERND</sequence>
<dbReference type="InterPro" id="IPR036388">
    <property type="entry name" value="WH-like_DNA-bd_sf"/>
</dbReference>
<evidence type="ECO:0000313" key="6">
    <source>
        <dbReference type="Proteomes" id="UP000219111"/>
    </source>
</evidence>
<protein>
    <submittedName>
        <fullName evidence="5">GntR family phosphonate transport system transcriptional regulator</fullName>
    </submittedName>
</protein>
<dbReference type="InterPro" id="IPR012702">
    <property type="entry name" value="CP_lyase_PhnF"/>
</dbReference>
<gene>
    <name evidence="5" type="ORF">SAMN05877831_103343</name>
</gene>
<dbReference type="InterPro" id="IPR036390">
    <property type="entry name" value="WH_DNA-bd_sf"/>
</dbReference>
<dbReference type="Pfam" id="PF07702">
    <property type="entry name" value="UTRA"/>
    <property type="match status" value="1"/>
</dbReference>
<dbReference type="OrthoDB" id="9800645at2"/>
<dbReference type="InterPro" id="IPR050679">
    <property type="entry name" value="Bact_HTH_transcr_reg"/>
</dbReference>
<dbReference type="GO" id="GO:0003677">
    <property type="term" value="F:DNA binding"/>
    <property type="evidence" value="ECO:0007669"/>
    <property type="project" value="UniProtKB-KW"/>
</dbReference>
<dbReference type="Gene3D" id="3.40.1410.10">
    <property type="entry name" value="Chorismate lyase-like"/>
    <property type="match status" value="1"/>
</dbReference>
<dbReference type="Gene3D" id="1.10.10.10">
    <property type="entry name" value="Winged helix-like DNA-binding domain superfamily/Winged helix DNA-binding domain"/>
    <property type="match status" value="1"/>
</dbReference>
<accession>A0A285S782</accession>